<evidence type="ECO:0000313" key="1">
    <source>
        <dbReference type="EMBL" id="TXB71300.1"/>
    </source>
</evidence>
<protein>
    <recommendedName>
        <fullName evidence="3">Polymer-forming cytoskeletal protein</fullName>
    </recommendedName>
</protein>
<accession>A0A5C6SA72</accession>
<organism evidence="1 2">
    <name type="scientific">Paracoccus aurantiacus</name>
    <dbReference type="NCBI Taxonomy" id="2599412"/>
    <lineage>
        <taxon>Bacteria</taxon>
        <taxon>Pseudomonadati</taxon>
        <taxon>Pseudomonadota</taxon>
        <taxon>Alphaproteobacteria</taxon>
        <taxon>Rhodobacterales</taxon>
        <taxon>Paracoccaceae</taxon>
        <taxon>Paracoccus</taxon>
    </lineage>
</organism>
<gene>
    <name evidence="1" type="ORF">FQV27_00485</name>
</gene>
<dbReference type="OrthoDB" id="7510721at2"/>
<dbReference type="EMBL" id="VOPL01000001">
    <property type="protein sequence ID" value="TXB71300.1"/>
    <property type="molecule type" value="Genomic_DNA"/>
</dbReference>
<comment type="caution">
    <text evidence="1">The sequence shown here is derived from an EMBL/GenBank/DDBJ whole genome shotgun (WGS) entry which is preliminary data.</text>
</comment>
<dbReference type="Proteomes" id="UP000321562">
    <property type="component" value="Unassembled WGS sequence"/>
</dbReference>
<reference evidence="1 2" key="1">
    <citation type="submission" date="2019-08" db="EMBL/GenBank/DDBJ databases">
        <authorList>
            <person name="Ye J."/>
        </authorList>
    </citation>
    <scope>NUCLEOTIDE SEQUENCE [LARGE SCALE GENOMIC DNA]</scope>
    <source>
        <strain evidence="1 2">TK008</strain>
    </source>
</reference>
<keyword evidence="2" id="KW-1185">Reference proteome</keyword>
<sequence>MIAGDHLFSESGRFDGMIGGDVVVAEGVELTLHGLVNGDLLIRAGAIVKLGAMVGGAVINKGGTVLTI</sequence>
<proteinExistence type="predicted"/>
<dbReference type="AlphaFoldDB" id="A0A5C6SA72"/>
<evidence type="ECO:0008006" key="3">
    <source>
        <dbReference type="Google" id="ProtNLM"/>
    </source>
</evidence>
<name>A0A5C6SA72_9RHOB</name>
<evidence type="ECO:0000313" key="2">
    <source>
        <dbReference type="Proteomes" id="UP000321562"/>
    </source>
</evidence>